<evidence type="ECO:0000313" key="2">
    <source>
        <dbReference type="EMBL" id="RON38909.1"/>
    </source>
</evidence>
<evidence type="ECO:0000313" key="3">
    <source>
        <dbReference type="Proteomes" id="UP000285349"/>
    </source>
</evidence>
<name>A0A423JMJ1_9PSED</name>
<dbReference type="Proteomes" id="UP000285349">
    <property type="component" value="Unassembled WGS sequence"/>
</dbReference>
<evidence type="ECO:0000256" key="1">
    <source>
        <dbReference type="SAM" id="SignalP"/>
    </source>
</evidence>
<keyword evidence="1" id="KW-0732">Signal</keyword>
<protein>
    <recommendedName>
        <fullName evidence="4">SH3 domain-containing protein</fullName>
    </recommendedName>
</protein>
<sequence length="263" mass="29216">MKNLMLVLLAGCFVTMANAADFQRVTVQPQGEQKVVGPCIGDQSTLQLKNDVISVIAQNGESYSLNADKQTEALAAYCGSDADSGLCVMAIKYAENEVNESFSLFVFDPQQNRFKPSAVKTITNPEFTNNQIISYYKDGPTNYTDTLCFESKDYFPCEKREWFAEHLGKQQMCEGEDACALPDIISEATGQPVDATIADAKVYLLNKTDDAVFTQRKAYLVRGDSVTLDDYVRNDEGLYFQVTFVGKVKTVGWVLAKSLNIEY</sequence>
<feature type="signal peptide" evidence="1">
    <location>
        <begin position="1"/>
        <end position="19"/>
    </location>
</feature>
<dbReference type="AlphaFoldDB" id="A0A423JMJ1"/>
<evidence type="ECO:0008006" key="4">
    <source>
        <dbReference type="Google" id="ProtNLM"/>
    </source>
</evidence>
<accession>A0A423JMJ1</accession>
<feature type="chain" id="PRO_5019581151" description="SH3 domain-containing protein" evidence="1">
    <location>
        <begin position="20"/>
        <end position="263"/>
    </location>
</feature>
<proteinExistence type="predicted"/>
<comment type="caution">
    <text evidence="2">The sequence shown here is derived from an EMBL/GenBank/DDBJ whole genome shotgun (WGS) entry which is preliminary data.</text>
</comment>
<dbReference type="EMBL" id="MOBQ01000056">
    <property type="protein sequence ID" value="RON38909.1"/>
    <property type="molecule type" value="Genomic_DNA"/>
</dbReference>
<reference evidence="2 3" key="1">
    <citation type="submission" date="2016-10" db="EMBL/GenBank/DDBJ databases">
        <title>Comparative genome analysis of multiple Pseudomonas spp. focuses on biocontrol and plant growth promoting traits.</title>
        <authorList>
            <person name="Tao X.-Y."/>
            <person name="Taylor C.G."/>
        </authorList>
    </citation>
    <scope>NUCLEOTIDE SEQUENCE [LARGE SCALE GENOMIC DNA]</scope>
    <source>
        <strain evidence="2 3">37A10</strain>
    </source>
</reference>
<organism evidence="2 3">
    <name type="scientific">Pseudomonas frederiksbergensis</name>
    <dbReference type="NCBI Taxonomy" id="104087"/>
    <lineage>
        <taxon>Bacteria</taxon>
        <taxon>Pseudomonadati</taxon>
        <taxon>Pseudomonadota</taxon>
        <taxon>Gammaproteobacteria</taxon>
        <taxon>Pseudomonadales</taxon>
        <taxon>Pseudomonadaceae</taxon>
        <taxon>Pseudomonas</taxon>
    </lineage>
</organism>
<gene>
    <name evidence="2" type="ORF">BK666_29345</name>
</gene>